<protein>
    <submittedName>
        <fullName evidence="1">Uncharacterized protein</fullName>
    </submittedName>
</protein>
<keyword evidence="2" id="KW-1185">Reference proteome</keyword>
<dbReference type="EMBL" id="GL449441">
    <property type="protein sequence ID" value="EFN82677.1"/>
    <property type="molecule type" value="Genomic_DNA"/>
</dbReference>
<accession>E2BNQ3</accession>
<proteinExistence type="predicted"/>
<name>E2BNQ3_HARSA</name>
<reference evidence="1 2" key="1">
    <citation type="journal article" date="2010" name="Science">
        <title>Genomic comparison of the ants Camponotus floridanus and Harpegnathos saltator.</title>
        <authorList>
            <person name="Bonasio R."/>
            <person name="Zhang G."/>
            <person name="Ye C."/>
            <person name="Mutti N.S."/>
            <person name="Fang X."/>
            <person name="Qin N."/>
            <person name="Donahue G."/>
            <person name="Yang P."/>
            <person name="Li Q."/>
            <person name="Li C."/>
            <person name="Zhang P."/>
            <person name="Huang Z."/>
            <person name="Berger S.L."/>
            <person name="Reinberg D."/>
            <person name="Wang J."/>
            <person name="Liebig J."/>
        </authorList>
    </citation>
    <scope>NUCLEOTIDE SEQUENCE [LARGE SCALE GENOMIC DNA]</scope>
    <source>
        <strain evidence="1 2">R22 G/1</strain>
    </source>
</reference>
<evidence type="ECO:0000313" key="2">
    <source>
        <dbReference type="Proteomes" id="UP000008237"/>
    </source>
</evidence>
<organism evidence="2">
    <name type="scientific">Harpegnathos saltator</name>
    <name type="common">Jerdon's jumping ant</name>
    <dbReference type="NCBI Taxonomy" id="610380"/>
    <lineage>
        <taxon>Eukaryota</taxon>
        <taxon>Metazoa</taxon>
        <taxon>Ecdysozoa</taxon>
        <taxon>Arthropoda</taxon>
        <taxon>Hexapoda</taxon>
        <taxon>Insecta</taxon>
        <taxon>Pterygota</taxon>
        <taxon>Neoptera</taxon>
        <taxon>Endopterygota</taxon>
        <taxon>Hymenoptera</taxon>
        <taxon>Apocrita</taxon>
        <taxon>Aculeata</taxon>
        <taxon>Formicoidea</taxon>
        <taxon>Formicidae</taxon>
        <taxon>Ponerinae</taxon>
        <taxon>Ponerini</taxon>
        <taxon>Harpegnathos</taxon>
    </lineage>
</organism>
<sequence length="112" mass="12309">MERAKKMVLISMDNLERLQQRAHTSSASASSSSSSSTILFVLADNAATGINIASVENENTVRTTVPSCRVLTPRCIEFLTLQSLEEHGKNGDCIEKYLSDICTFFESGRNAY</sequence>
<dbReference type="Proteomes" id="UP000008237">
    <property type="component" value="Unassembled WGS sequence"/>
</dbReference>
<dbReference type="InParanoid" id="E2BNQ3"/>
<evidence type="ECO:0000313" key="1">
    <source>
        <dbReference type="EMBL" id="EFN82677.1"/>
    </source>
</evidence>
<gene>
    <name evidence="1" type="ORF">EAI_12620</name>
</gene>
<dbReference type="AlphaFoldDB" id="E2BNQ3"/>